<dbReference type="InterPro" id="IPR036397">
    <property type="entry name" value="RNaseH_sf"/>
</dbReference>
<evidence type="ECO:0000313" key="2">
    <source>
        <dbReference type="Proteomes" id="UP000499080"/>
    </source>
</evidence>
<evidence type="ECO:0000313" key="1">
    <source>
        <dbReference type="EMBL" id="GBN01155.1"/>
    </source>
</evidence>
<dbReference type="Proteomes" id="UP000499080">
    <property type="component" value="Unassembled WGS sequence"/>
</dbReference>
<protein>
    <submittedName>
        <fullName evidence="1">Uncharacterized protein</fullName>
    </submittedName>
</protein>
<dbReference type="CDD" id="cd09276">
    <property type="entry name" value="Rnase_HI_RT_non_LTR"/>
    <property type="match status" value="1"/>
</dbReference>
<accession>A0A4Y2KFR9</accession>
<reference evidence="1 2" key="1">
    <citation type="journal article" date="2019" name="Sci. Rep.">
        <title>Orb-weaving spider Araneus ventricosus genome elucidates the spidroin gene catalogue.</title>
        <authorList>
            <person name="Kono N."/>
            <person name="Nakamura H."/>
            <person name="Ohtoshi R."/>
            <person name="Moran D.A.P."/>
            <person name="Shinohara A."/>
            <person name="Yoshida Y."/>
            <person name="Fujiwara M."/>
            <person name="Mori M."/>
            <person name="Tomita M."/>
            <person name="Arakawa K."/>
        </authorList>
    </citation>
    <scope>NUCLEOTIDE SEQUENCE [LARGE SCALE GENOMIC DNA]</scope>
</reference>
<dbReference type="InterPro" id="IPR012337">
    <property type="entry name" value="RNaseH-like_sf"/>
</dbReference>
<dbReference type="SUPFAM" id="SSF53098">
    <property type="entry name" value="Ribonuclease H-like"/>
    <property type="match status" value="1"/>
</dbReference>
<keyword evidence="2" id="KW-1185">Reference proteome</keyword>
<dbReference type="Gene3D" id="3.30.420.10">
    <property type="entry name" value="Ribonuclease H-like superfamily/Ribonuclease H"/>
    <property type="match status" value="1"/>
</dbReference>
<name>A0A4Y2KFR9_ARAVE</name>
<dbReference type="GO" id="GO:0003676">
    <property type="term" value="F:nucleic acid binding"/>
    <property type="evidence" value="ECO:0007669"/>
    <property type="project" value="InterPro"/>
</dbReference>
<dbReference type="EMBL" id="BGPR01004588">
    <property type="protein sequence ID" value="GBN01155.1"/>
    <property type="molecule type" value="Genomic_DNA"/>
</dbReference>
<dbReference type="OrthoDB" id="6436892at2759"/>
<sequence length="138" mass="15979">MYEEVYSKWENRILTDGSRQNERMGCGFAHYQDGFQIDFKVFKLSDASLVFMAEMTSIRETVEYVIESGLGPTQIISDSRSSLMALASTYEKRSFINEIKRKIKFHKHKIGLCWMKALKAYTGNKRADLSLPLYPCRS</sequence>
<proteinExistence type="predicted"/>
<gene>
    <name evidence="1" type="ORF">AVEN_166695_1</name>
</gene>
<comment type="caution">
    <text evidence="1">The sequence shown here is derived from an EMBL/GenBank/DDBJ whole genome shotgun (WGS) entry which is preliminary data.</text>
</comment>
<organism evidence="1 2">
    <name type="scientific">Araneus ventricosus</name>
    <name type="common">Orbweaver spider</name>
    <name type="synonym">Epeira ventricosa</name>
    <dbReference type="NCBI Taxonomy" id="182803"/>
    <lineage>
        <taxon>Eukaryota</taxon>
        <taxon>Metazoa</taxon>
        <taxon>Ecdysozoa</taxon>
        <taxon>Arthropoda</taxon>
        <taxon>Chelicerata</taxon>
        <taxon>Arachnida</taxon>
        <taxon>Araneae</taxon>
        <taxon>Araneomorphae</taxon>
        <taxon>Entelegynae</taxon>
        <taxon>Araneoidea</taxon>
        <taxon>Araneidae</taxon>
        <taxon>Araneus</taxon>
    </lineage>
</organism>
<dbReference type="AlphaFoldDB" id="A0A4Y2KFR9"/>